<feature type="transmembrane region" description="Helical" evidence="1">
    <location>
        <begin position="133"/>
        <end position="160"/>
    </location>
</feature>
<dbReference type="RefSeq" id="WP_093072475.1">
    <property type="nucleotide sequence ID" value="NZ_FOGV01000007.1"/>
</dbReference>
<dbReference type="PANTHER" id="PTHR39165">
    <property type="entry name" value="IG HYPOTHETICAL 17883"/>
    <property type="match status" value="1"/>
</dbReference>
<feature type="transmembrane region" description="Helical" evidence="1">
    <location>
        <begin position="48"/>
        <end position="73"/>
    </location>
</feature>
<gene>
    <name evidence="2" type="ORF">SAMN05444126_10749</name>
</gene>
<evidence type="ECO:0000313" key="3">
    <source>
        <dbReference type="Proteomes" id="UP000199318"/>
    </source>
</evidence>
<keyword evidence="1" id="KW-1133">Transmembrane helix</keyword>
<evidence type="ECO:0008006" key="4">
    <source>
        <dbReference type="Google" id="ProtNLM"/>
    </source>
</evidence>
<dbReference type="PANTHER" id="PTHR39165:SF1">
    <property type="entry name" value="DUF456 DOMAIN-CONTAINING PROTEIN"/>
    <property type="match status" value="1"/>
</dbReference>
<dbReference type="AlphaFoldDB" id="A0A1H9SKT5"/>
<keyword evidence="1" id="KW-0472">Membrane</keyword>
<dbReference type="InterPro" id="IPR007403">
    <property type="entry name" value="DUF456"/>
</dbReference>
<reference evidence="3" key="1">
    <citation type="submission" date="2016-10" db="EMBL/GenBank/DDBJ databases">
        <authorList>
            <person name="de Groot N.N."/>
        </authorList>
    </citation>
    <scope>NUCLEOTIDE SEQUENCE [LARGE SCALE GENOMIC DNA]</scope>
    <source>
        <strain evidence="3">10nlg</strain>
    </source>
</reference>
<organism evidence="2 3">
    <name type="scientific">Salisediminibacterium halotolerans</name>
    <dbReference type="NCBI Taxonomy" id="517425"/>
    <lineage>
        <taxon>Bacteria</taxon>
        <taxon>Bacillati</taxon>
        <taxon>Bacillota</taxon>
        <taxon>Bacilli</taxon>
        <taxon>Bacillales</taxon>
        <taxon>Bacillaceae</taxon>
        <taxon>Salisediminibacterium</taxon>
    </lineage>
</organism>
<dbReference type="Pfam" id="PF04306">
    <property type="entry name" value="DUF456"/>
    <property type="match status" value="1"/>
</dbReference>
<dbReference type="EMBL" id="FOGV01000007">
    <property type="protein sequence ID" value="SER85557.1"/>
    <property type="molecule type" value="Genomic_DNA"/>
</dbReference>
<evidence type="ECO:0000256" key="1">
    <source>
        <dbReference type="SAM" id="Phobius"/>
    </source>
</evidence>
<sequence>MVPFIMWLFIAACFLISFVGLVYPVIPAVLFIWIGAALHQFFLDPVSWFTWAALAGMTVVIFAADYFASMYFVDRSGGSTNSKIAAAAGLVVGSFIIPPFGVIVVPFAAVLVVELLQHRDLHVSIKTSFGTVFAFLTSAAAKGIIQFAMIAVFLIDVLLFN</sequence>
<keyword evidence="1" id="KW-0812">Transmembrane</keyword>
<accession>A0A1H9SKT5</accession>
<feature type="transmembrane region" description="Helical" evidence="1">
    <location>
        <begin position="85"/>
        <end position="113"/>
    </location>
</feature>
<comment type="caution">
    <text evidence="2">The sequence shown here is derived from an EMBL/GenBank/DDBJ whole genome shotgun (WGS) entry which is preliminary data.</text>
</comment>
<dbReference type="OrthoDB" id="9808460at2"/>
<keyword evidence="3" id="KW-1185">Reference proteome</keyword>
<name>A0A1H9SKT5_9BACI</name>
<dbReference type="STRING" id="1464123.SAMN05444126_10749"/>
<feature type="transmembrane region" description="Helical" evidence="1">
    <location>
        <begin position="7"/>
        <end position="36"/>
    </location>
</feature>
<proteinExistence type="predicted"/>
<dbReference type="Proteomes" id="UP000199318">
    <property type="component" value="Unassembled WGS sequence"/>
</dbReference>
<evidence type="ECO:0000313" key="2">
    <source>
        <dbReference type="EMBL" id="SER85557.1"/>
    </source>
</evidence>
<protein>
    <recommendedName>
        <fullName evidence="4">DUF456 domain-containing protein</fullName>
    </recommendedName>
</protein>